<dbReference type="Proteomes" id="UP000310541">
    <property type="component" value="Unassembled WGS sequence"/>
</dbReference>
<feature type="chain" id="PRO_5039525029" evidence="2">
    <location>
        <begin position="22"/>
        <end position="270"/>
    </location>
</feature>
<dbReference type="InterPro" id="IPR001638">
    <property type="entry name" value="Solute-binding_3/MltF_N"/>
</dbReference>
<dbReference type="OrthoDB" id="9774451at2"/>
<dbReference type="PANTHER" id="PTHR35936">
    <property type="entry name" value="MEMBRANE-BOUND LYTIC MUREIN TRANSGLYCOSYLASE F"/>
    <property type="match status" value="1"/>
</dbReference>
<dbReference type="AlphaFoldDB" id="A0A4U1MIH8"/>
<evidence type="ECO:0000313" key="6">
    <source>
        <dbReference type="Proteomes" id="UP000310541"/>
    </source>
</evidence>
<reference evidence="5 6" key="1">
    <citation type="submission" date="2019-04" db="EMBL/GenBank/DDBJ databases">
        <title>Genome sequence of Bacillus hwajinpoensis strain Y2.</title>
        <authorList>
            <person name="Fair J.L."/>
            <person name="Maclea K.S."/>
        </authorList>
    </citation>
    <scope>NUCLEOTIDE SEQUENCE [LARGE SCALE GENOMIC DNA]</scope>
    <source>
        <strain evidence="5 6">Y2</strain>
    </source>
</reference>
<dbReference type="SMART" id="SM00079">
    <property type="entry name" value="PBPe"/>
    <property type="match status" value="1"/>
</dbReference>
<dbReference type="InterPro" id="IPR001320">
    <property type="entry name" value="Iontro_rcpt_C"/>
</dbReference>
<dbReference type="GO" id="GO:0016020">
    <property type="term" value="C:membrane"/>
    <property type="evidence" value="ECO:0007669"/>
    <property type="project" value="InterPro"/>
</dbReference>
<proteinExistence type="predicted"/>
<dbReference type="SUPFAM" id="SSF53850">
    <property type="entry name" value="Periplasmic binding protein-like II"/>
    <property type="match status" value="1"/>
</dbReference>
<gene>
    <name evidence="5" type="ORF">FBF83_13895</name>
</gene>
<evidence type="ECO:0000259" key="3">
    <source>
        <dbReference type="SMART" id="SM00062"/>
    </source>
</evidence>
<feature type="domain" description="Solute-binding protein family 3/N-terminal" evidence="3">
    <location>
        <begin position="47"/>
        <end position="262"/>
    </location>
</feature>
<dbReference type="GO" id="GO:0015276">
    <property type="term" value="F:ligand-gated monoatomic ion channel activity"/>
    <property type="evidence" value="ECO:0007669"/>
    <property type="project" value="InterPro"/>
</dbReference>
<dbReference type="RefSeq" id="WP_136947729.1">
    <property type="nucleotide sequence ID" value="NZ_SWFM01000003.1"/>
</dbReference>
<dbReference type="PANTHER" id="PTHR35936:SF19">
    <property type="entry name" value="AMINO-ACID-BINDING PROTEIN YXEM-RELATED"/>
    <property type="match status" value="1"/>
</dbReference>
<evidence type="ECO:0000256" key="1">
    <source>
        <dbReference type="ARBA" id="ARBA00022729"/>
    </source>
</evidence>
<evidence type="ECO:0000313" key="5">
    <source>
        <dbReference type="EMBL" id="TKD70324.1"/>
    </source>
</evidence>
<dbReference type="Pfam" id="PF00497">
    <property type="entry name" value="SBP_bac_3"/>
    <property type="match status" value="1"/>
</dbReference>
<evidence type="ECO:0000259" key="4">
    <source>
        <dbReference type="SMART" id="SM00079"/>
    </source>
</evidence>
<dbReference type="Gene3D" id="3.40.190.10">
    <property type="entry name" value="Periplasmic binding protein-like II"/>
    <property type="match status" value="2"/>
</dbReference>
<feature type="domain" description="Ionotropic glutamate receptor C-terminal" evidence="4">
    <location>
        <begin position="49"/>
        <end position="261"/>
    </location>
</feature>
<keyword evidence="1 2" id="KW-0732">Signal</keyword>
<organism evidence="5 6">
    <name type="scientific">Guptibacillus hwajinpoensis</name>
    <dbReference type="NCBI Taxonomy" id="208199"/>
    <lineage>
        <taxon>Bacteria</taxon>
        <taxon>Bacillati</taxon>
        <taxon>Bacillota</taxon>
        <taxon>Bacilli</taxon>
        <taxon>Bacillales</taxon>
        <taxon>Guptibacillaceae</taxon>
        <taxon>Guptibacillus</taxon>
    </lineage>
</organism>
<dbReference type="SMART" id="SM00062">
    <property type="entry name" value="PBPb"/>
    <property type="match status" value="1"/>
</dbReference>
<sequence>MKKKWSFLTALMLTFVLILTACGGGNEESESSGSEGSDGLELTKDGKFSYVVSGEFPPFSTVDENGDLDGFDVAVGKAIAEKLGLEPAVEKFKFSGMVSAIQSGRYDAAVASHTITDERKEAVNFSEPYYYSGPVLYVQPGSDIKSVEDLSDKDVAVSKGSTYEKSAQEYTDKISNYDSDQTALRALSEGKHDAVITDDITGKQAIEEGFKIEKVEQLGTSEQAVAIKKENANLLEAVNKALQELKEDGTLKELSEEYIGVDITQNPDSE</sequence>
<feature type="signal peptide" evidence="2">
    <location>
        <begin position="1"/>
        <end position="21"/>
    </location>
</feature>
<name>A0A4U1MIH8_9BACL</name>
<protein>
    <submittedName>
        <fullName evidence="5">Transporter substrate-binding domain-containing protein</fullName>
    </submittedName>
</protein>
<dbReference type="EMBL" id="SWFM01000003">
    <property type="protein sequence ID" value="TKD70324.1"/>
    <property type="molecule type" value="Genomic_DNA"/>
</dbReference>
<evidence type="ECO:0000256" key="2">
    <source>
        <dbReference type="SAM" id="SignalP"/>
    </source>
</evidence>
<comment type="caution">
    <text evidence="5">The sequence shown here is derived from an EMBL/GenBank/DDBJ whole genome shotgun (WGS) entry which is preliminary data.</text>
</comment>
<dbReference type="PROSITE" id="PS51257">
    <property type="entry name" value="PROKAR_LIPOPROTEIN"/>
    <property type="match status" value="1"/>
</dbReference>
<accession>A0A4U1MIH8</accession>